<dbReference type="SUPFAM" id="SSF57625">
    <property type="entry name" value="Invertebrate chitin-binding proteins"/>
    <property type="match status" value="1"/>
</dbReference>
<dbReference type="PROSITE" id="PS50940">
    <property type="entry name" value="CHIT_BIND_II"/>
    <property type="match status" value="1"/>
</dbReference>
<dbReference type="PANTHER" id="PTHR22933:SF40">
    <property type="entry name" value="CUTICULAR PROTEIN ANALOGOUS TO PERITROPHINS 1-H"/>
    <property type="match status" value="1"/>
</dbReference>
<dbReference type="GO" id="GO:0008061">
    <property type="term" value="F:chitin binding"/>
    <property type="evidence" value="ECO:0007669"/>
    <property type="project" value="InterPro"/>
</dbReference>
<sequence length="676" mass="76167">MRRLKIIFICKLTICLLTWSLFVAELDALRGSAVVLQAKAKADKKISESDEAIDVDEDGEPVAVELNVTTTTKPTLTGIPQIDYVHDPNLPRELNGYNLTEYPFLNSVPKDIEFKCDGLHDGFYASMPHKCQLYHHCLFGTRFDFLCANYTAFDQKTFICHFVSQVDCPNSAKYFSRNDALYKAAETTTLPTTTTSTTAAPQQQQQQPFYPQYQQQQMPYQQQQMPYQQQQMPYEGRRAMPPGYAQGRKRRPSYRRRRPVYEYYYVDDYDDQQEYYDDSVEHMPVAKKPIRKHSRFNNNKQADLEADYQDSSSESDAPPSGNFKQHRGQHAQQQQHQQQQQQQQQPRQQQQPSSTAVTKNVSNQISSVYDKPRAPPKIRRPVPINERDRYDYVSKSGPQPGPSADAAPASTTTATSTTTSTTTEAAPAKSSSRGRESPPRPAATEDPVEYYDDDEEVVADDEYAAEPEVPAAVKSAVASAAAASKPDQVIKPVKAAARTSVAVHYDADRVRRPSAATVRSKPGRAPATVAPQPQQPAAPRKRPVADDYEDELPAAATRQSINAATKQRASGPFLMRTSKPTKVRPTPADEYDGVDESAAAAETVYQQQARQPQRVSVRQVMGPPHNNRQRPQQQLQQDRPQAQQYNSNKHVRATSASNRRPMRPVYEYADEYYDDQ</sequence>
<feature type="compositionally biased region" description="Polar residues" evidence="1">
    <location>
        <begin position="557"/>
        <end position="568"/>
    </location>
</feature>
<feature type="compositionally biased region" description="Low complexity" evidence="1">
    <location>
        <begin position="330"/>
        <end position="351"/>
    </location>
</feature>
<dbReference type="InterPro" id="IPR002557">
    <property type="entry name" value="Chitin-bd_dom"/>
</dbReference>
<reference evidence="4 5" key="1">
    <citation type="submission" date="2023-01" db="EMBL/GenBank/DDBJ databases">
        <authorList>
            <person name="Whitehead M."/>
        </authorList>
    </citation>
    <scope>NUCLEOTIDE SEQUENCE [LARGE SCALE GENOMIC DNA]</scope>
</reference>
<evidence type="ECO:0000256" key="2">
    <source>
        <dbReference type="SAM" id="SignalP"/>
    </source>
</evidence>
<feature type="signal peptide" evidence="2">
    <location>
        <begin position="1"/>
        <end position="28"/>
    </location>
</feature>
<feature type="domain" description="Chitin-binding type-2" evidence="3">
    <location>
        <begin position="113"/>
        <end position="170"/>
    </location>
</feature>
<gene>
    <name evidence="4" type="ORF">MEUPH1_LOCUS6530</name>
</gene>
<keyword evidence="2" id="KW-0732">Signal</keyword>
<dbReference type="InterPro" id="IPR052976">
    <property type="entry name" value="Scoloptoxin-like"/>
</dbReference>
<feature type="chain" id="PRO_5043370543" description="Chitin-binding type-2 domain-containing protein" evidence="2">
    <location>
        <begin position="29"/>
        <end position="676"/>
    </location>
</feature>
<evidence type="ECO:0000313" key="4">
    <source>
        <dbReference type="EMBL" id="CAI6350029.1"/>
    </source>
</evidence>
<proteinExistence type="predicted"/>
<organism evidence="4 5">
    <name type="scientific">Macrosiphum euphorbiae</name>
    <name type="common">potato aphid</name>
    <dbReference type="NCBI Taxonomy" id="13131"/>
    <lineage>
        <taxon>Eukaryota</taxon>
        <taxon>Metazoa</taxon>
        <taxon>Ecdysozoa</taxon>
        <taxon>Arthropoda</taxon>
        <taxon>Hexapoda</taxon>
        <taxon>Insecta</taxon>
        <taxon>Pterygota</taxon>
        <taxon>Neoptera</taxon>
        <taxon>Paraneoptera</taxon>
        <taxon>Hemiptera</taxon>
        <taxon>Sternorrhyncha</taxon>
        <taxon>Aphidomorpha</taxon>
        <taxon>Aphidoidea</taxon>
        <taxon>Aphididae</taxon>
        <taxon>Macrosiphini</taxon>
        <taxon>Macrosiphum</taxon>
    </lineage>
</organism>
<dbReference type="Proteomes" id="UP001160148">
    <property type="component" value="Unassembled WGS sequence"/>
</dbReference>
<comment type="caution">
    <text evidence="4">The sequence shown here is derived from an EMBL/GenBank/DDBJ whole genome shotgun (WGS) entry which is preliminary data.</text>
</comment>
<dbReference type="EMBL" id="CARXXK010000001">
    <property type="protein sequence ID" value="CAI6350029.1"/>
    <property type="molecule type" value="Genomic_DNA"/>
</dbReference>
<dbReference type="PANTHER" id="PTHR22933">
    <property type="entry name" value="FI18007P1-RELATED"/>
    <property type="match status" value="1"/>
</dbReference>
<accession>A0AAV0W2L1</accession>
<evidence type="ECO:0000259" key="3">
    <source>
        <dbReference type="PROSITE" id="PS50940"/>
    </source>
</evidence>
<dbReference type="AlphaFoldDB" id="A0AAV0W2L1"/>
<evidence type="ECO:0000313" key="5">
    <source>
        <dbReference type="Proteomes" id="UP001160148"/>
    </source>
</evidence>
<dbReference type="Gene3D" id="2.170.140.10">
    <property type="entry name" value="Chitin binding domain"/>
    <property type="match status" value="1"/>
</dbReference>
<keyword evidence="5" id="KW-1185">Reference proteome</keyword>
<dbReference type="GO" id="GO:0005576">
    <property type="term" value="C:extracellular region"/>
    <property type="evidence" value="ECO:0007669"/>
    <property type="project" value="InterPro"/>
</dbReference>
<feature type="region of interest" description="Disordered" evidence="1">
    <location>
        <begin position="512"/>
        <end position="676"/>
    </location>
</feature>
<evidence type="ECO:0000256" key="1">
    <source>
        <dbReference type="SAM" id="MobiDB-lite"/>
    </source>
</evidence>
<feature type="compositionally biased region" description="Acidic residues" evidence="1">
    <location>
        <begin position="446"/>
        <end position="465"/>
    </location>
</feature>
<feature type="compositionally biased region" description="Polar residues" evidence="1">
    <location>
        <begin position="352"/>
        <end position="367"/>
    </location>
</feature>
<feature type="compositionally biased region" description="Low complexity" evidence="1">
    <location>
        <begin position="629"/>
        <end position="644"/>
    </location>
</feature>
<dbReference type="InterPro" id="IPR036508">
    <property type="entry name" value="Chitin-bd_dom_sf"/>
</dbReference>
<protein>
    <recommendedName>
        <fullName evidence="3">Chitin-binding type-2 domain-containing protein</fullName>
    </recommendedName>
</protein>
<dbReference type="SMART" id="SM00494">
    <property type="entry name" value="ChtBD2"/>
    <property type="match status" value="1"/>
</dbReference>
<feature type="region of interest" description="Disordered" evidence="1">
    <location>
        <begin position="305"/>
        <end position="471"/>
    </location>
</feature>
<feature type="compositionally biased region" description="Low complexity" evidence="1">
    <location>
        <begin position="402"/>
        <end position="431"/>
    </location>
</feature>
<name>A0AAV0W2L1_9HEMI</name>
<dbReference type="Pfam" id="PF01607">
    <property type="entry name" value="CBM_14"/>
    <property type="match status" value="1"/>
</dbReference>
<feature type="compositionally biased region" description="Polar residues" evidence="1">
    <location>
        <begin position="604"/>
        <end position="616"/>
    </location>
</feature>
<feature type="compositionally biased region" description="Low complexity" evidence="1">
    <location>
        <begin position="524"/>
        <end position="538"/>
    </location>
</feature>